<dbReference type="Proteomes" id="UP000198211">
    <property type="component" value="Unassembled WGS sequence"/>
</dbReference>
<comment type="caution">
    <text evidence="1">The sequence shown here is derived from an EMBL/GenBank/DDBJ whole genome shotgun (WGS) entry which is preliminary data.</text>
</comment>
<dbReference type="OrthoDB" id="139382at2759"/>
<feature type="non-terminal residue" evidence="1">
    <location>
        <position position="1"/>
    </location>
</feature>
<dbReference type="EMBL" id="NBNE01004319">
    <property type="protein sequence ID" value="OWZ05660.1"/>
    <property type="molecule type" value="Genomic_DNA"/>
</dbReference>
<gene>
    <name evidence="1" type="ORF">PHMEG_00022213</name>
</gene>
<keyword evidence="2" id="KW-1185">Reference proteome</keyword>
<proteinExistence type="predicted"/>
<sequence>LMFQALQSKIHHAVSLSLPLACSAPPRLEECDVMAVVTPAASAIRSSTRFTWDPVDSTGWSRTSNNGTSGVSEMAAWAGVSGRASAIASNGQVSNSVPGKRENPCSSDVFIRMKRTKSTLPESMDTLVLRRSARSEALSNKCNRRHNSAASW</sequence>
<accession>A0A225VMA4</accession>
<evidence type="ECO:0000313" key="2">
    <source>
        <dbReference type="Proteomes" id="UP000198211"/>
    </source>
</evidence>
<organism evidence="1 2">
    <name type="scientific">Phytophthora megakarya</name>
    <dbReference type="NCBI Taxonomy" id="4795"/>
    <lineage>
        <taxon>Eukaryota</taxon>
        <taxon>Sar</taxon>
        <taxon>Stramenopiles</taxon>
        <taxon>Oomycota</taxon>
        <taxon>Peronosporomycetes</taxon>
        <taxon>Peronosporales</taxon>
        <taxon>Peronosporaceae</taxon>
        <taxon>Phytophthora</taxon>
    </lineage>
</organism>
<name>A0A225VMA4_9STRA</name>
<protein>
    <submittedName>
        <fullName evidence="1">Uncharacterized protein</fullName>
    </submittedName>
</protein>
<evidence type="ECO:0000313" key="1">
    <source>
        <dbReference type="EMBL" id="OWZ05660.1"/>
    </source>
</evidence>
<dbReference type="AlphaFoldDB" id="A0A225VMA4"/>
<reference evidence="2" key="1">
    <citation type="submission" date="2017-03" db="EMBL/GenBank/DDBJ databases">
        <title>Phytopthora megakarya and P. palmivora, two closely related causual agents of cacao black pod achieved similar genome size and gene model numbers by different mechanisms.</title>
        <authorList>
            <person name="Ali S."/>
            <person name="Shao J."/>
            <person name="Larry D.J."/>
            <person name="Kronmiller B."/>
            <person name="Shen D."/>
            <person name="Strem M.D."/>
            <person name="Melnick R.L."/>
            <person name="Guiltinan M.J."/>
            <person name="Tyler B.M."/>
            <person name="Meinhardt L.W."/>
            <person name="Bailey B.A."/>
        </authorList>
    </citation>
    <scope>NUCLEOTIDE SEQUENCE [LARGE SCALE GENOMIC DNA]</scope>
    <source>
        <strain evidence="2">zdho120</strain>
    </source>
</reference>